<feature type="compositionally biased region" description="Pro residues" evidence="1">
    <location>
        <begin position="313"/>
        <end position="323"/>
    </location>
</feature>
<evidence type="ECO:0008006" key="4">
    <source>
        <dbReference type="Google" id="ProtNLM"/>
    </source>
</evidence>
<dbReference type="OrthoDB" id="5357220at2759"/>
<feature type="compositionally biased region" description="Low complexity" evidence="1">
    <location>
        <begin position="237"/>
        <end position="249"/>
    </location>
</feature>
<protein>
    <recommendedName>
        <fullName evidence="4">Cell division control protein 14</fullName>
    </recommendedName>
</protein>
<feature type="compositionally biased region" description="Basic and acidic residues" evidence="1">
    <location>
        <begin position="415"/>
        <end position="427"/>
    </location>
</feature>
<dbReference type="PANTHER" id="PTHR34065">
    <property type="entry name" value="CELL DIVISION CONTROL PROTEIN 14"/>
    <property type="match status" value="1"/>
</dbReference>
<sequence>MIDGLEEIGGCIQDALDELCSPRSSSDVKTKALERLEKQIATSCLSTNRTGGSRESWDHFLALQYTFECNVPSRLITWISVSTTKLEHPANKGTADERILASQLTKALSIIQGIALSHDSSKIFLGRKYSLEVLLELLLASRHLTPPNDDNRSSSTRNKQPADLPLTSTVLDTLLCILVDSPEALRGFESVSGIQAVVKILKRAGTPREVRMKCLEFLYFYLLDETAPTDISLGQRSTSTSSTFSNSTSYPGTPSHPRLRLSKPSLNPTPLRPLSRHGSGSSELSSSSSSSRSTSGSSIHSFTSISSVSTPITPAPSKSPSPEKPVRLSQLQSISKMPLHTPPSTLKFASSQPQRNIMMMLKKEVDYEPLSPKKPGFPTGLSTPSRPRAQTHGQLYTPSRSYTHTSQLSMSVGDAELRGDGDNGKRKTTEEKKQLLGTMLGNVDALVEGVRKAGIWGLA</sequence>
<dbReference type="Proteomes" id="UP000807342">
    <property type="component" value="Unassembled WGS sequence"/>
</dbReference>
<organism evidence="2 3">
    <name type="scientific">Macrolepiota fuliginosa MF-IS2</name>
    <dbReference type="NCBI Taxonomy" id="1400762"/>
    <lineage>
        <taxon>Eukaryota</taxon>
        <taxon>Fungi</taxon>
        <taxon>Dikarya</taxon>
        <taxon>Basidiomycota</taxon>
        <taxon>Agaricomycotina</taxon>
        <taxon>Agaricomycetes</taxon>
        <taxon>Agaricomycetidae</taxon>
        <taxon>Agaricales</taxon>
        <taxon>Agaricineae</taxon>
        <taxon>Agaricaceae</taxon>
        <taxon>Macrolepiota</taxon>
    </lineage>
</organism>
<evidence type="ECO:0000256" key="1">
    <source>
        <dbReference type="SAM" id="MobiDB-lite"/>
    </source>
</evidence>
<evidence type="ECO:0000313" key="2">
    <source>
        <dbReference type="EMBL" id="KAF9450176.1"/>
    </source>
</evidence>
<feature type="compositionally biased region" description="Polar residues" evidence="1">
    <location>
        <begin position="391"/>
        <end position="410"/>
    </location>
</feature>
<dbReference type="PANTHER" id="PTHR34065:SF1">
    <property type="entry name" value="CELL DIVISION CONTROL PROTEIN 14"/>
    <property type="match status" value="1"/>
</dbReference>
<feature type="compositionally biased region" description="Low complexity" evidence="1">
    <location>
        <begin position="276"/>
        <end position="312"/>
    </location>
</feature>
<dbReference type="AlphaFoldDB" id="A0A9P5XI42"/>
<evidence type="ECO:0000313" key="3">
    <source>
        <dbReference type="Proteomes" id="UP000807342"/>
    </source>
</evidence>
<feature type="region of interest" description="Disordered" evidence="1">
    <location>
        <begin position="231"/>
        <end position="330"/>
    </location>
</feature>
<proteinExistence type="predicted"/>
<comment type="caution">
    <text evidence="2">The sequence shown here is derived from an EMBL/GenBank/DDBJ whole genome shotgun (WGS) entry which is preliminary data.</text>
</comment>
<reference evidence="2" key="1">
    <citation type="submission" date="2020-11" db="EMBL/GenBank/DDBJ databases">
        <authorList>
            <consortium name="DOE Joint Genome Institute"/>
            <person name="Ahrendt S."/>
            <person name="Riley R."/>
            <person name="Andreopoulos W."/>
            <person name="Labutti K."/>
            <person name="Pangilinan J."/>
            <person name="Ruiz-Duenas F.J."/>
            <person name="Barrasa J.M."/>
            <person name="Sanchez-Garcia M."/>
            <person name="Camarero S."/>
            <person name="Miyauchi S."/>
            <person name="Serrano A."/>
            <person name="Linde D."/>
            <person name="Babiker R."/>
            <person name="Drula E."/>
            <person name="Ayuso-Fernandez I."/>
            <person name="Pacheco R."/>
            <person name="Padilla G."/>
            <person name="Ferreira P."/>
            <person name="Barriuso J."/>
            <person name="Kellner H."/>
            <person name="Castanera R."/>
            <person name="Alfaro M."/>
            <person name="Ramirez L."/>
            <person name="Pisabarro A.G."/>
            <person name="Kuo A."/>
            <person name="Tritt A."/>
            <person name="Lipzen A."/>
            <person name="He G."/>
            <person name="Yan M."/>
            <person name="Ng V."/>
            <person name="Cullen D."/>
            <person name="Martin F."/>
            <person name="Rosso M.-N."/>
            <person name="Henrissat B."/>
            <person name="Hibbett D."/>
            <person name="Martinez A.T."/>
            <person name="Grigoriev I.V."/>
        </authorList>
    </citation>
    <scope>NUCLEOTIDE SEQUENCE</scope>
    <source>
        <strain evidence="2">MF-IS2</strain>
    </source>
</reference>
<dbReference type="InterPro" id="IPR012535">
    <property type="entry name" value="Cell_div_Cdc14"/>
</dbReference>
<name>A0A9P5XI42_9AGAR</name>
<keyword evidence="3" id="KW-1185">Reference proteome</keyword>
<dbReference type="EMBL" id="MU151111">
    <property type="protein sequence ID" value="KAF9450176.1"/>
    <property type="molecule type" value="Genomic_DNA"/>
</dbReference>
<accession>A0A9P5XI42</accession>
<gene>
    <name evidence="2" type="ORF">P691DRAFT_665953</name>
</gene>
<feature type="region of interest" description="Disordered" evidence="1">
    <location>
        <begin position="368"/>
        <end position="427"/>
    </location>
</feature>
<dbReference type="Pfam" id="PF08045">
    <property type="entry name" value="CDC14"/>
    <property type="match status" value="1"/>
</dbReference>